<dbReference type="InterPro" id="IPR008792">
    <property type="entry name" value="PQQD"/>
</dbReference>
<sequence>MTIISKCEGRYVETEVDGELVLMNTATGRFYALETSALAIWRSIDGQSSRAQIAAALAREFNVAEETVATDMAAFLADLTDAGLIEEKAGA</sequence>
<dbReference type="RefSeq" id="WP_127612572.1">
    <property type="nucleotide sequence ID" value="NZ_RXOL01000003.1"/>
</dbReference>
<dbReference type="AlphaFoldDB" id="A0A437GXD5"/>
<comment type="caution">
    <text evidence="1">The sequence shown here is derived from an EMBL/GenBank/DDBJ whole genome shotgun (WGS) entry which is preliminary data.</text>
</comment>
<proteinExistence type="predicted"/>
<reference evidence="1 2" key="1">
    <citation type="submission" date="2018-12" db="EMBL/GenBank/DDBJ databases">
        <title>Croceicoccus ponticola sp. nov., a lipolytic bacterium isolated from seawater.</title>
        <authorList>
            <person name="Yoon J.-H."/>
        </authorList>
    </citation>
    <scope>NUCLEOTIDE SEQUENCE [LARGE SCALE GENOMIC DNA]</scope>
    <source>
        <strain evidence="1 2">GM-16</strain>
    </source>
</reference>
<dbReference type="OrthoDB" id="8686088at2"/>
<keyword evidence="2" id="KW-1185">Reference proteome</keyword>
<evidence type="ECO:0000313" key="2">
    <source>
        <dbReference type="Proteomes" id="UP000283003"/>
    </source>
</evidence>
<dbReference type="NCBIfam" id="TIGR04353">
    <property type="entry name" value="PqqD_rel_X"/>
    <property type="match status" value="1"/>
</dbReference>
<accession>A0A437GXD5</accession>
<name>A0A437GXD5_9SPHN</name>
<dbReference type="Proteomes" id="UP000283003">
    <property type="component" value="Unassembled WGS sequence"/>
</dbReference>
<dbReference type="InterPro" id="IPR041881">
    <property type="entry name" value="PqqD_sf"/>
</dbReference>
<organism evidence="1 2">
    <name type="scientific">Croceicoccus ponticola</name>
    <dbReference type="NCBI Taxonomy" id="2217664"/>
    <lineage>
        <taxon>Bacteria</taxon>
        <taxon>Pseudomonadati</taxon>
        <taxon>Pseudomonadota</taxon>
        <taxon>Alphaproteobacteria</taxon>
        <taxon>Sphingomonadales</taxon>
        <taxon>Erythrobacteraceae</taxon>
        <taxon>Croceicoccus</taxon>
    </lineage>
</organism>
<protein>
    <submittedName>
        <fullName evidence="1">PqqD family protein</fullName>
    </submittedName>
</protein>
<dbReference type="InterPro" id="IPR027599">
    <property type="entry name" value="PqqD-rel_X"/>
</dbReference>
<dbReference type="EMBL" id="RXOL01000003">
    <property type="protein sequence ID" value="RVQ67062.1"/>
    <property type="molecule type" value="Genomic_DNA"/>
</dbReference>
<dbReference type="Gene3D" id="1.10.10.1150">
    <property type="entry name" value="Coenzyme PQQ synthesis protein D (PqqD)"/>
    <property type="match status" value="1"/>
</dbReference>
<dbReference type="Pfam" id="PF05402">
    <property type="entry name" value="PqqD"/>
    <property type="match status" value="1"/>
</dbReference>
<evidence type="ECO:0000313" key="1">
    <source>
        <dbReference type="EMBL" id="RVQ67062.1"/>
    </source>
</evidence>
<gene>
    <name evidence="1" type="ORF">EKN06_09015</name>
</gene>